<sequence>MALTCFCGDTFATVGRLYDHATTFGHRIQCSCGQLLGTDSQLKRHNRTVRHEQPARATRSKALLGMPGPDNDLEKQQRHLRDGVGIARHFENAVGAKAVQPATKKEKPMKCPFCAKHNFKSMGDRQQHVDAKHPEAYAIQVATDRVKAAGTHISTAHSATLSAVNACTFCADKTFKHHEDLDQHMKAKHPFCPTCGKYYHDQYKQRSLRSADEQRVAHQLGTKHCYCEVHKIAFGSFEAYELHYRETSHYYEDHSGCTSKAETEHCSSSAATAEVLSEDGSPGEGDVGDDSDVSDDDGGVTLG</sequence>
<evidence type="ECO:0000313" key="1">
    <source>
        <dbReference type="EMBL" id="KAK3702487.1"/>
    </source>
</evidence>
<protein>
    <submittedName>
        <fullName evidence="1">Uncharacterized protein</fullName>
    </submittedName>
</protein>
<gene>
    <name evidence="1" type="ORF">LTR37_014849</name>
</gene>
<accession>A0ACC3MSL6</accession>
<keyword evidence="2" id="KW-1185">Reference proteome</keyword>
<reference evidence="1" key="1">
    <citation type="submission" date="2023-07" db="EMBL/GenBank/DDBJ databases">
        <title>Black Yeasts Isolated from many extreme environments.</title>
        <authorList>
            <person name="Coleine C."/>
            <person name="Stajich J.E."/>
            <person name="Selbmann L."/>
        </authorList>
    </citation>
    <scope>NUCLEOTIDE SEQUENCE</scope>
    <source>
        <strain evidence="1">CCFEE 5714</strain>
    </source>
</reference>
<evidence type="ECO:0000313" key="2">
    <source>
        <dbReference type="Proteomes" id="UP001281147"/>
    </source>
</evidence>
<name>A0ACC3MSL6_9PEZI</name>
<dbReference type="EMBL" id="JAUTXU010000160">
    <property type="protein sequence ID" value="KAK3702487.1"/>
    <property type="molecule type" value="Genomic_DNA"/>
</dbReference>
<proteinExistence type="predicted"/>
<organism evidence="1 2">
    <name type="scientific">Vermiconidia calcicola</name>
    <dbReference type="NCBI Taxonomy" id="1690605"/>
    <lineage>
        <taxon>Eukaryota</taxon>
        <taxon>Fungi</taxon>
        <taxon>Dikarya</taxon>
        <taxon>Ascomycota</taxon>
        <taxon>Pezizomycotina</taxon>
        <taxon>Dothideomycetes</taxon>
        <taxon>Dothideomycetidae</taxon>
        <taxon>Mycosphaerellales</taxon>
        <taxon>Extremaceae</taxon>
        <taxon>Vermiconidia</taxon>
    </lineage>
</organism>
<comment type="caution">
    <text evidence="1">The sequence shown here is derived from an EMBL/GenBank/DDBJ whole genome shotgun (WGS) entry which is preliminary data.</text>
</comment>
<dbReference type="Proteomes" id="UP001281147">
    <property type="component" value="Unassembled WGS sequence"/>
</dbReference>